<name>A7RT39_NEMVE</name>
<dbReference type="EMBL" id="DS469536">
    <property type="protein sequence ID" value="EDO45390.1"/>
    <property type="molecule type" value="Genomic_DNA"/>
</dbReference>
<proteinExistence type="predicted"/>
<feature type="region of interest" description="Disordered" evidence="1">
    <location>
        <begin position="1"/>
        <end position="35"/>
    </location>
</feature>
<dbReference type="OMA" id="TEDEIMW"/>
<dbReference type="PhylomeDB" id="A7RT39"/>
<evidence type="ECO:0000313" key="4">
    <source>
        <dbReference type="Proteomes" id="UP000001593"/>
    </source>
</evidence>
<evidence type="ECO:0000259" key="2">
    <source>
        <dbReference type="Pfam" id="PF25273"/>
    </source>
</evidence>
<dbReference type="Pfam" id="PF25273">
    <property type="entry name" value="DUF7869"/>
    <property type="match status" value="1"/>
</dbReference>
<dbReference type="GO" id="GO:1901987">
    <property type="term" value="P:regulation of cell cycle phase transition"/>
    <property type="evidence" value="ECO:0000318"/>
    <property type="project" value="GO_Central"/>
</dbReference>
<evidence type="ECO:0000256" key="1">
    <source>
        <dbReference type="SAM" id="MobiDB-lite"/>
    </source>
</evidence>
<dbReference type="Proteomes" id="UP000001593">
    <property type="component" value="Unassembled WGS sequence"/>
</dbReference>
<dbReference type="InterPro" id="IPR057191">
    <property type="entry name" value="DUF7869"/>
</dbReference>
<protein>
    <recommendedName>
        <fullName evidence="2">DUF7869 domain-containing protein</fullName>
    </recommendedName>
</protein>
<dbReference type="AlphaFoldDB" id="A7RT39"/>
<accession>A7RT39</accession>
<dbReference type="PANTHER" id="PTHR33153:SF3">
    <property type="entry name" value="TRAFFICKING PROTEIN PARTICLE COMPLEX SUBUNIT 11 DOMAIN-CONTAINING PROTEIN"/>
    <property type="match status" value="1"/>
</dbReference>
<dbReference type="STRING" id="45351.A7RT39"/>
<gene>
    <name evidence="3" type="ORF">NEMVEDRAFT_v1g240479</name>
</gene>
<evidence type="ECO:0000313" key="3">
    <source>
        <dbReference type="EMBL" id="EDO45390.1"/>
    </source>
</evidence>
<dbReference type="GO" id="GO:0010571">
    <property type="term" value="P:positive regulation of nuclear cell cycle DNA replication"/>
    <property type="evidence" value="ECO:0000318"/>
    <property type="project" value="GO_Central"/>
</dbReference>
<reference evidence="3 4" key="1">
    <citation type="journal article" date="2007" name="Science">
        <title>Sea anemone genome reveals ancestral eumetazoan gene repertoire and genomic organization.</title>
        <authorList>
            <person name="Putnam N.H."/>
            <person name="Srivastava M."/>
            <person name="Hellsten U."/>
            <person name="Dirks B."/>
            <person name="Chapman J."/>
            <person name="Salamov A."/>
            <person name="Terry A."/>
            <person name="Shapiro H."/>
            <person name="Lindquist E."/>
            <person name="Kapitonov V.V."/>
            <person name="Jurka J."/>
            <person name="Genikhovich G."/>
            <person name="Grigoriev I.V."/>
            <person name="Lucas S.M."/>
            <person name="Steele R.E."/>
            <person name="Finnerty J.R."/>
            <person name="Technau U."/>
            <person name="Martindale M.Q."/>
            <person name="Rokhsar D.S."/>
        </authorList>
    </citation>
    <scope>NUCLEOTIDE SEQUENCE [LARGE SCALE GENOMIC DNA]</scope>
    <source>
        <strain evidence="4">CH2 X CH6</strain>
    </source>
</reference>
<dbReference type="PANTHER" id="PTHR33153">
    <property type="entry name" value="MYND-TYPE DOMAIN-CONTAINING PROTEIN"/>
    <property type="match status" value="1"/>
</dbReference>
<organism evidence="3 4">
    <name type="scientific">Nematostella vectensis</name>
    <name type="common">Starlet sea anemone</name>
    <dbReference type="NCBI Taxonomy" id="45351"/>
    <lineage>
        <taxon>Eukaryota</taxon>
        <taxon>Metazoa</taxon>
        <taxon>Cnidaria</taxon>
        <taxon>Anthozoa</taxon>
        <taxon>Hexacorallia</taxon>
        <taxon>Actiniaria</taxon>
        <taxon>Edwardsiidae</taxon>
        <taxon>Nematostella</taxon>
    </lineage>
</organism>
<dbReference type="GO" id="GO:0043539">
    <property type="term" value="F:protein serine/threonine kinase activator activity"/>
    <property type="evidence" value="ECO:0000318"/>
    <property type="project" value="GO_Central"/>
</dbReference>
<sequence length="1119" mass="128723">MDNDSPGPALFTSTPIKNRSIGLNTETSSSPFKRQRMTAVSYGRGEFSTPSDDCIIFDDSFSSCSSPENKQLYSPVVARLLDESRSSELEELSYSPVVARLLDESSESEIETTPQKQQHVRLLDETESSIDSFADCLNPPILLDNDKESRVSSLDATIQPTTVDTTVIQRSEAQEDDEVLSGVFSFSSNASDISNHEFAEEVYSLLDDSIDANTSNADSEDEKPRSLPQSWVDQADNNCDGLDKPKDVLSLDVAHFNDKNIFLDICNTEIKKNIDKWLRHIGKSRYVSPFLCKNVDIVVTDGVSLESNSQPFQNQKSMANRSSLMLQKALKARGSSSIIKNSKKWNIKIIKCREILALMKANPFLPKKTCEIKSKLSTMKLNSAAFIKVEDRSRKYRPEFATWNSFPYLDFNTEGYLKLRTDEDLLWILTIKCCSNKCMRSLSIEDLDYAQVNLKERTQTERRNYLLDFIQSHSKLNDSGEFETEFMIRGKIVCKEAWLLACNVSRSSFSRVAKQYKDGVVVVQHGNKGKKGIMAKTADCIAWLQFFIGSIGDNQPDSKTIHLPSCFSGVDIYKKMKDENTRFGLPTISLSHFYRLWEQHFSHVLIPKENRFTKCNDCTQYKREKEGTMDKGQRARIDQLLNAHLELVWQERRVYYLHRYKARKFPSKYLTSINDGMDQHTTNIPNLRRISKSMAGLRMVGTHLVGSIIHSGQVSEGKAFYGSFDYYQFPHDSNLTISILLDVLVKWTEDQHKLPPVLYLQFDNCVRENKNQFMFTLLAILVHLKVFKKIRVNFLPVGHTHEDIDAFFGVFSKHLAKLDVYTMDDLQRALESCVSHTIPQAFSLTKVYDIRTWLNGYGADLHEHTFPKCFKLEANENAVVEMFYRNWSHYKWKGPVVLIERVPPGKPDLVKPTLKKLDFERLKTDIPKYEGNIPQSASTTWTNWLNRIDELLEVPKEYNWPVEELCKAERTVPQPVSEKVPQDLEELRDRETQETREIYTGRYRRPEERAAPVALVEGNFLEGIAVGAFVAMYFANSNEIPCLGKVLKLETDHFEVHYYKGTYNGRWTPRHVPRKRATPWTERLAKTCIVWWGQLVDGMKLEKATRTFLKERYDYLISH</sequence>
<feature type="domain" description="DUF7869" evidence="2">
    <location>
        <begin position="692"/>
        <end position="889"/>
    </location>
</feature>
<dbReference type="GO" id="GO:0031431">
    <property type="term" value="C:Dbf4-dependent protein kinase complex"/>
    <property type="evidence" value="ECO:0000318"/>
    <property type="project" value="GO_Central"/>
</dbReference>
<feature type="compositionally biased region" description="Polar residues" evidence="1">
    <location>
        <begin position="227"/>
        <end position="237"/>
    </location>
</feature>
<feature type="compositionally biased region" description="Polar residues" evidence="1">
    <location>
        <begin position="11"/>
        <end position="32"/>
    </location>
</feature>
<dbReference type="InParanoid" id="A7RT39"/>
<dbReference type="HOGENOM" id="CLU_283339_0_0_1"/>
<dbReference type="eggNOG" id="ENOG502RYXE">
    <property type="taxonomic scope" value="Eukaryota"/>
</dbReference>
<keyword evidence="4" id="KW-1185">Reference proteome</keyword>
<feature type="region of interest" description="Disordered" evidence="1">
    <location>
        <begin position="213"/>
        <end position="238"/>
    </location>
</feature>